<evidence type="ECO:0000313" key="1">
    <source>
        <dbReference type="EMBL" id="NYI07691.1"/>
    </source>
</evidence>
<accession>A0A853AAP3</accession>
<dbReference type="Proteomes" id="UP000567795">
    <property type="component" value="Unassembled WGS sequence"/>
</dbReference>
<dbReference type="EMBL" id="JACBZD010000002">
    <property type="protein sequence ID" value="NYI07691.1"/>
    <property type="molecule type" value="Genomic_DNA"/>
</dbReference>
<sequence length="74" mass="7794">MNTTPSTRVVLSVDPARFAEVVAALRGAGLAVEAEFPTIGSVTGTVAQDRLAALRAVDGVQAVEPERTYRPLQE</sequence>
<name>A0A853AAP3_9ACTN</name>
<gene>
    <name evidence="1" type="ORF">FHU37_004720</name>
</gene>
<reference evidence="1 2" key="1">
    <citation type="submission" date="2020-07" db="EMBL/GenBank/DDBJ databases">
        <title>Sequencing the genomes of 1000 actinobacteria strains.</title>
        <authorList>
            <person name="Klenk H.-P."/>
        </authorList>
    </citation>
    <scope>NUCLEOTIDE SEQUENCE [LARGE SCALE GENOMIC DNA]</scope>
    <source>
        <strain evidence="1 2">DSM 42178</strain>
    </source>
</reference>
<protein>
    <submittedName>
        <fullName evidence="1">NAD-dependent SIR2 family protein deacetylase</fullName>
    </submittedName>
</protein>
<dbReference type="RefSeq" id="WP_179816657.1">
    <property type="nucleotide sequence ID" value="NZ_JACBZD010000002.1"/>
</dbReference>
<organism evidence="1 2">
    <name type="scientific">Allostreptomyces psammosilenae</name>
    <dbReference type="NCBI Taxonomy" id="1892865"/>
    <lineage>
        <taxon>Bacteria</taxon>
        <taxon>Bacillati</taxon>
        <taxon>Actinomycetota</taxon>
        <taxon>Actinomycetes</taxon>
        <taxon>Kitasatosporales</taxon>
        <taxon>Streptomycetaceae</taxon>
        <taxon>Allostreptomyces</taxon>
    </lineage>
</organism>
<dbReference type="AlphaFoldDB" id="A0A853AAP3"/>
<evidence type="ECO:0000313" key="2">
    <source>
        <dbReference type="Proteomes" id="UP000567795"/>
    </source>
</evidence>
<keyword evidence="2" id="KW-1185">Reference proteome</keyword>
<proteinExistence type="predicted"/>
<comment type="caution">
    <text evidence="1">The sequence shown here is derived from an EMBL/GenBank/DDBJ whole genome shotgun (WGS) entry which is preliminary data.</text>
</comment>